<sequence length="135" mass="15801">MMKMRTIHCRWRLGHRTPKWRSSNSSPARRSPRNMCTTIRTRRVTRVYLTPVSRPCSLKNTDTTRLTLIWRHELWVVHLPNARNRSSVWWVSRLTSDIGTGTNSSCRGKQPTVTYMDPNLSNTCVLCARRCFPMP</sequence>
<name>A0A8D8M9T9_9HEMI</name>
<accession>A0A8D8M9T9</accession>
<evidence type="ECO:0000313" key="1">
    <source>
        <dbReference type="EMBL" id="CAG6624679.1"/>
    </source>
</evidence>
<reference evidence="1" key="1">
    <citation type="submission" date="2021-05" db="EMBL/GenBank/DDBJ databases">
        <authorList>
            <person name="Alioto T."/>
            <person name="Alioto T."/>
            <person name="Gomez Garrido J."/>
        </authorList>
    </citation>
    <scope>NUCLEOTIDE SEQUENCE</scope>
</reference>
<organism evidence="1">
    <name type="scientific">Cacopsylla melanoneura</name>
    <dbReference type="NCBI Taxonomy" id="428564"/>
    <lineage>
        <taxon>Eukaryota</taxon>
        <taxon>Metazoa</taxon>
        <taxon>Ecdysozoa</taxon>
        <taxon>Arthropoda</taxon>
        <taxon>Hexapoda</taxon>
        <taxon>Insecta</taxon>
        <taxon>Pterygota</taxon>
        <taxon>Neoptera</taxon>
        <taxon>Paraneoptera</taxon>
        <taxon>Hemiptera</taxon>
        <taxon>Sternorrhyncha</taxon>
        <taxon>Psylloidea</taxon>
        <taxon>Psyllidae</taxon>
        <taxon>Psyllinae</taxon>
        <taxon>Cacopsylla</taxon>
    </lineage>
</organism>
<dbReference type="AlphaFoldDB" id="A0A8D8M9T9"/>
<protein>
    <submittedName>
        <fullName evidence="1">Uncharacterized protein</fullName>
    </submittedName>
</protein>
<dbReference type="EMBL" id="HBUF01057849">
    <property type="protein sequence ID" value="CAG6624679.1"/>
    <property type="molecule type" value="Transcribed_RNA"/>
</dbReference>
<proteinExistence type="predicted"/>